<name>A0A0F9P1Z6_9ZZZZ</name>
<sequence length="47" mass="5828">MIELVTVKELSELWVRFEEVKERTLRHTKQIQELQSKLREFERGKKK</sequence>
<dbReference type="EMBL" id="LAZR01003433">
    <property type="protein sequence ID" value="KKN18377.1"/>
    <property type="molecule type" value="Genomic_DNA"/>
</dbReference>
<evidence type="ECO:0000313" key="1">
    <source>
        <dbReference type="EMBL" id="KKN18377.1"/>
    </source>
</evidence>
<reference evidence="1" key="1">
    <citation type="journal article" date="2015" name="Nature">
        <title>Complex archaea that bridge the gap between prokaryotes and eukaryotes.</title>
        <authorList>
            <person name="Spang A."/>
            <person name="Saw J.H."/>
            <person name="Jorgensen S.L."/>
            <person name="Zaremba-Niedzwiedzka K."/>
            <person name="Martijn J."/>
            <person name="Lind A.E."/>
            <person name="van Eijk R."/>
            <person name="Schleper C."/>
            <person name="Guy L."/>
            <person name="Ettema T.J."/>
        </authorList>
    </citation>
    <scope>NUCLEOTIDE SEQUENCE</scope>
</reference>
<proteinExistence type="predicted"/>
<dbReference type="AlphaFoldDB" id="A0A0F9P1Z6"/>
<accession>A0A0F9P1Z6</accession>
<gene>
    <name evidence="1" type="ORF">LCGC14_0956280</name>
</gene>
<organism evidence="1">
    <name type="scientific">marine sediment metagenome</name>
    <dbReference type="NCBI Taxonomy" id="412755"/>
    <lineage>
        <taxon>unclassified sequences</taxon>
        <taxon>metagenomes</taxon>
        <taxon>ecological metagenomes</taxon>
    </lineage>
</organism>
<comment type="caution">
    <text evidence="1">The sequence shown here is derived from an EMBL/GenBank/DDBJ whole genome shotgun (WGS) entry which is preliminary data.</text>
</comment>
<protein>
    <submittedName>
        <fullName evidence="1">Uncharacterized protein</fullName>
    </submittedName>
</protein>